<evidence type="ECO:0000256" key="12">
    <source>
        <dbReference type="ARBA" id="ARBA00049244"/>
    </source>
</evidence>
<dbReference type="Pfam" id="PF14579">
    <property type="entry name" value="HHH_6"/>
    <property type="match status" value="1"/>
</dbReference>
<evidence type="ECO:0000259" key="14">
    <source>
        <dbReference type="SMART" id="SM00481"/>
    </source>
</evidence>
<dbReference type="Pfam" id="PF17657">
    <property type="entry name" value="DNA_pol3_finger"/>
    <property type="match status" value="1"/>
</dbReference>
<name>A0A2N6SZL5_9CORY</name>
<comment type="similarity">
    <text evidence="2 13">Belongs to the DNA polymerase type-C family. DnaE2 subfamily.</text>
</comment>
<dbReference type="CDD" id="cd04485">
    <property type="entry name" value="DnaE_OBF"/>
    <property type="match status" value="1"/>
</dbReference>
<dbReference type="InterPro" id="IPR003141">
    <property type="entry name" value="Pol/His_phosphatase_N"/>
</dbReference>
<dbReference type="EMBL" id="PNHF01000010">
    <property type="protein sequence ID" value="PMC62492.1"/>
    <property type="molecule type" value="Genomic_DNA"/>
</dbReference>
<dbReference type="GO" id="GO:0006260">
    <property type="term" value="P:DNA replication"/>
    <property type="evidence" value="ECO:0007669"/>
    <property type="project" value="UniProtKB-KW"/>
</dbReference>
<dbReference type="SMART" id="SM00481">
    <property type="entry name" value="POLIIIAc"/>
    <property type="match status" value="1"/>
</dbReference>
<dbReference type="GO" id="GO:0003676">
    <property type="term" value="F:nucleic acid binding"/>
    <property type="evidence" value="ECO:0007669"/>
    <property type="project" value="InterPro"/>
</dbReference>
<reference evidence="15 16" key="1">
    <citation type="submission" date="2017-09" db="EMBL/GenBank/DDBJ databases">
        <title>Bacterial strain isolated from the female urinary microbiota.</title>
        <authorList>
            <person name="Thomas-White K."/>
            <person name="Kumar N."/>
            <person name="Forster S."/>
            <person name="Putonti C."/>
            <person name="Lawley T."/>
            <person name="Wolfe A.J."/>
        </authorList>
    </citation>
    <scope>NUCLEOTIDE SEQUENCE [LARGE SCALE GENOMIC DNA]</scope>
    <source>
        <strain evidence="15 16">UMB0908</strain>
    </source>
</reference>
<dbReference type="Pfam" id="PF07733">
    <property type="entry name" value="DNA_pol3_alpha"/>
    <property type="match status" value="2"/>
</dbReference>
<keyword evidence="6 13" id="KW-0808">Transferase</keyword>
<keyword evidence="7 13" id="KW-0548">Nucleotidyltransferase</keyword>
<evidence type="ECO:0000313" key="16">
    <source>
        <dbReference type="Proteomes" id="UP000235363"/>
    </source>
</evidence>
<sequence>MSAWRGSSGGAGRRDGPLSWSRIERILSGKSVGALTPGYGVNGHRIKGNARANATTGVIGRESAATNGVAGVGPGIRDGVDLHCRSSYSFLHGASDPADLVDEAVRLGLRVLGIADRDGLYGVARFAEAAAEAGLGTIIGAELSLPQAPLTVLARGPEGYRRLSHAINDALMAGGEKGVARYPGLPELAAAAGGQWQVLADVAWLPHLGELVAAFGAEHVAVDHHADLTPAAADDQRDLAAAAAEHGLRQVAGAAATAATPADARVAGAKHALAQRESLDDHEPKLPPTGGSWLRSGQELAAMFGHLPGVLDATAQVAAECAFTLDLIAPRLPMWDVPDGHDESTWLAHVAREGALRRYGPVAGLDESTAEGAEFGGGGAPDVVKRAWEQLERELTVIDELGFPGYFLIVHDICEFCRRENILAQGRGSAANSVVCFALGITNVDPISAGLLFERFLSPERDGPPDIDLDIESGRREEVIQYVYRRYGRDNAAQVANVITYRRRGALRDAARALGHAPGVIDAWVNKTAEPPEQVAELAEGLRGQPRHLGIHSGGMVICDRPIADVVPVEWARMEDRSVVQWDKDDCAAAGLVKFDLLGLGMLEAIHHCIDLVAEHRGREVRLWEIDVAEKAVYDMLSRADAVGVFQVESRAQLATLPRLRPREFFDLVVEVALIRPGPIQGGSVHPYIRRRNGEEKVVYDHPVLEKSLGKTLGIPLFQEQLMQIAVDAAGFSGAEADALRRAMGSKRSVERMEALRARFLGGLRETNGIVGEVADRLWDKIVAFAAYGFPESHAQSFASLVYFSAWFKHHYPAEFCVALLRAQPMGFYSPQSLVADARRHGVGCDGPDVNVSGVEADCPGGRIRLGLASVTGLGEDAAKRIVAARDGDGGDSGAFRDVADLARRAALTVSHVEALARAGALECLGLDRRQALWAAGVAATEHEGMLPGLTVTSAPALPGMSEFELAAADLAGTGVTPDEYPVARLRGELDALGVTPATGLAQVADSSRVTVAGVVTHRQRPGTAGGVVFLGMEDETGLMNVLCTPGLWNRFRVIATTERALVVRGIAQNASGAVTIVADKLTPLREVVAAPVIAGRSRDFR</sequence>
<evidence type="ECO:0000256" key="4">
    <source>
        <dbReference type="ARBA" id="ARBA00017273"/>
    </source>
</evidence>
<dbReference type="GO" id="GO:0005737">
    <property type="term" value="C:cytoplasm"/>
    <property type="evidence" value="ECO:0007669"/>
    <property type="project" value="UniProtKB-SubCell"/>
</dbReference>
<dbReference type="AlphaFoldDB" id="A0A2N6SZL5"/>
<feature type="domain" description="Polymerase/histidinol phosphatase N-terminal" evidence="14">
    <location>
        <begin position="80"/>
        <end position="147"/>
    </location>
</feature>
<protein>
    <recommendedName>
        <fullName evidence="4 13">Error-prone DNA polymerase</fullName>
        <ecNumber evidence="3 13">2.7.7.7</ecNumber>
    </recommendedName>
</protein>
<dbReference type="InterPro" id="IPR023073">
    <property type="entry name" value="DnaE2"/>
</dbReference>
<keyword evidence="8 13" id="KW-0235">DNA replication</keyword>
<dbReference type="Gene3D" id="3.20.20.140">
    <property type="entry name" value="Metal-dependent hydrolases"/>
    <property type="match status" value="1"/>
</dbReference>
<keyword evidence="5 13" id="KW-0963">Cytoplasm</keyword>
<evidence type="ECO:0000256" key="6">
    <source>
        <dbReference type="ARBA" id="ARBA00022679"/>
    </source>
</evidence>
<evidence type="ECO:0000256" key="11">
    <source>
        <dbReference type="ARBA" id="ARBA00023204"/>
    </source>
</evidence>
<dbReference type="EC" id="2.7.7.7" evidence="3 13"/>
<accession>A0A2N6SZL5</accession>
<evidence type="ECO:0000256" key="8">
    <source>
        <dbReference type="ARBA" id="ARBA00022705"/>
    </source>
</evidence>
<dbReference type="GO" id="GO:0003887">
    <property type="term" value="F:DNA-directed DNA polymerase activity"/>
    <property type="evidence" value="ECO:0007669"/>
    <property type="project" value="UniProtKB-UniRule"/>
</dbReference>
<dbReference type="InterPro" id="IPR016195">
    <property type="entry name" value="Pol/histidinol_Pase-like"/>
</dbReference>
<dbReference type="InterPro" id="IPR011708">
    <property type="entry name" value="DNA_pol3_alpha_NTPase_dom"/>
</dbReference>
<evidence type="ECO:0000256" key="2">
    <source>
        <dbReference type="ARBA" id="ARBA00007391"/>
    </source>
</evidence>
<comment type="catalytic activity">
    <reaction evidence="12 13">
        <text>DNA(n) + a 2'-deoxyribonucleoside 5'-triphosphate = DNA(n+1) + diphosphate</text>
        <dbReference type="Rhea" id="RHEA:22508"/>
        <dbReference type="Rhea" id="RHEA-COMP:17339"/>
        <dbReference type="Rhea" id="RHEA-COMP:17340"/>
        <dbReference type="ChEBI" id="CHEBI:33019"/>
        <dbReference type="ChEBI" id="CHEBI:61560"/>
        <dbReference type="ChEBI" id="CHEBI:173112"/>
        <dbReference type="EC" id="2.7.7.7"/>
    </reaction>
</comment>
<dbReference type="Proteomes" id="UP000235363">
    <property type="component" value="Unassembled WGS sequence"/>
</dbReference>
<evidence type="ECO:0000256" key="5">
    <source>
        <dbReference type="ARBA" id="ARBA00022490"/>
    </source>
</evidence>
<dbReference type="InterPro" id="IPR004013">
    <property type="entry name" value="PHP_dom"/>
</dbReference>
<dbReference type="HAMAP" id="MF_01902">
    <property type="entry name" value="DNApol_error_prone"/>
    <property type="match status" value="1"/>
</dbReference>
<dbReference type="Pfam" id="PF02811">
    <property type="entry name" value="PHP"/>
    <property type="match status" value="1"/>
</dbReference>
<dbReference type="InterPro" id="IPR040982">
    <property type="entry name" value="DNA_pol3_finger"/>
</dbReference>
<evidence type="ECO:0000256" key="1">
    <source>
        <dbReference type="ARBA" id="ARBA00004496"/>
    </source>
</evidence>
<keyword evidence="10 13" id="KW-0239">DNA-directed DNA polymerase</keyword>
<evidence type="ECO:0000256" key="7">
    <source>
        <dbReference type="ARBA" id="ARBA00022695"/>
    </source>
</evidence>
<comment type="function">
    <text evidence="13">DNA polymerase involved in damage-induced mutagenesis and translesion synthesis (TLS). It is not the major replicative DNA polymerase.</text>
</comment>
<dbReference type="InterPro" id="IPR004805">
    <property type="entry name" value="DnaE2/DnaE/PolC"/>
</dbReference>
<dbReference type="InterPro" id="IPR029460">
    <property type="entry name" value="DNAPol_HHH"/>
</dbReference>
<dbReference type="GO" id="GO:0006281">
    <property type="term" value="P:DNA repair"/>
    <property type="evidence" value="ECO:0007669"/>
    <property type="project" value="UniProtKB-UniRule"/>
</dbReference>
<dbReference type="PANTHER" id="PTHR32294:SF4">
    <property type="entry name" value="ERROR-PRONE DNA POLYMERASE"/>
    <property type="match status" value="1"/>
</dbReference>
<comment type="caution">
    <text evidence="15">The sequence shown here is derived from an EMBL/GenBank/DDBJ whole genome shotgun (WGS) entry which is preliminary data.</text>
</comment>
<dbReference type="GO" id="GO:0008408">
    <property type="term" value="F:3'-5' exonuclease activity"/>
    <property type="evidence" value="ECO:0007669"/>
    <property type="project" value="InterPro"/>
</dbReference>
<dbReference type="Gene3D" id="1.10.150.870">
    <property type="match status" value="1"/>
</dbReference>
<organism evidence="15 16">
    <name type="scientific">Corynebacterium xerosis</name>
    <dbReference type="NCBI Taxonomy" id="1725"/>
    <lineage>
        <taxon>Bacteria</taxon>
        <taxon>Bacillati</taxon>
        <taxon>Actinomycetota</taxon>
        <taxon>Actinomycetes</taxon>
        <taxon>Mycobacteriales</taxon>
        <taxon>Corynebacteriaceae</taxon>
        <taxon>Corynebacterium</taxon>
    </lineage>
</organism>
<comment type="subcellular location">
    <subcellularLocation>
        <location evidence="1 13">Cytoplasm</location>
    </subcellularLocation>
</comment>
<evidence type="ECO:0000256" key="13">
    <source>
        <dbReference type="HAMAP-Rule" id="MF_01902"/>
    </source>
</evidence>
<proteinExistence type="inferred from homology"/>
<dbReference type="PANTHER" id="PTHR32294">
    <property type="entry name" value="DNA POLYMERASE III SUBUNIT ALPHA"/>
    <property type="match status" value="1"/>
</dbReference>
<keyword evidence="11 13" id="KW-0234">DNA repair</keyword>
<dbReference type="NCBIfam" id="NF004225">
    <property type="entry name" value="PRK05672.1"/>
    <property type="match status" value="1"/>
</dbReference>
<evidence type="ECO:0000256" key="10">
    <source>
        <dbReference type="ARBA" id="ARBA00022932"/>
    </source>
</evidence>
<evidence type="ECO:0000313" key="15">
    <source>
        <dbReference type="EMBL" id="PMC62492.1"/>
    </source>
</evidence>
<evidence type="ECO:0000256" key="9">
    <source>
        <dbReference type="ARBA" id="ARBA00022763"/>
    </source>
</evidence>
<dbReference type="SUPFAM" id="SSF89550">
    <property type="entry name" value="PHP domain-like"/>
    <property type="match status" value="1"/>
</dbReference>
<dbReference type="InterPro" id="IPR004365">
    <property type="entry name" value="NA-bd_OB_tRNA"/>
</dbReference>
<dbReference type="Pfam" id="PF01336">
    <property type="entry name" value="tRNA_anti-codon"/>
    <property type="match status" value="1"/>
</dbReference>
<keyword evidence="9 13" id="KW-0227">DNA damage</keyword>
<gene>
    <name evidence="13" type="primary">dnaE2</name>
    <name evidence="15" type="ORF">CJ204_05585</name>
</gene>
<evidence type="ECO:0000256" key="3">
    <source>
        <dbReference type="ARBA" id="ARBA00012417"/>
    </source>
</evidence>
<dbReference type="CDD" id="cd07431">
    <property type="entry name" value="PHP_PolIIIA"/>
    <property type="match status" value="1"/>
</dbReference>